<evidence type="ECO:0000256" key="1">
    <source>
        <dbReference type="SAM" id="Phobius"/>
    </source>
</evidence>
<keyword evidence="1" id="KW-0472">Membrane</keyword>
<sequence length="345" mass="37759">MKKIILYIIGFVVLVGAFFLVSDYIYIQKQGDGGFQKDYKNISYMIEGREVTLVNGYSEIEIAPNSASKIITKYFGNEAEGDISGDGVSDISFLITQESGGSGVFYYLVSAIKTDLGYKGTNAILLGDRIAPQTTNYNNGEITVNYADRKPGEPMTASPSVGVSRYFKVENGLLVEQMDLADFGKEVTFAVNQKVKFTDGLILTLKQIDDSRCKPNVVCIWAGELAPTFDIKGGNYGSGILEVIEISLGTIHNSILVESGYIFELKSATETTATIVINRKEVGVDGCYIGGCSSQICSDQEDVVSTCEYREEYACYKNAKCERQNDGKCGWTQTDQLTQCLNSAK</sequence>
<protein>
    <submittedName>
        <fullName evidence="2">Uncharacterized protein</fullName>
    </submittedName>
</protein>
<dbReference type="EMBL" id="MHOS01000015">
    <property type="protein sequence ID" value="OGZ69030.1"/>
    <property type="molecule type" value="Genomic_DNA"/>
</dbReference>
<feature type="transmembrane region" description="Helical" evidence="1">
    <location>
        <begin position="6"/>
        <end position="27"/>
    </location>
</feature>
<organism evidence="2 3">
    <name type="scientific">Candidatus Staskawiczbacteria bacterium RIFCSPHIGHO2_02_FULL_34_9</name>
    <dbReference type="NCBI Taxonomy" id="1802206"/>
    <lineage>
        <taxon>Bacteria</taxon>
        <taxon>Candidatus Staskawicziibacteriota</taxon>
    </lineage>
</organism>
<evidence type="ECO:0000313" key="2">
    <source>
        <dbReference type="EMBL" id="OGZ69030.1"/>
    </source>
</evidence>
<dbReference type="STRING" id="1802206.A3D35_02755"/>
<keyword evidence="1" id="KW-0812">Transmembrane</keyword>
<comment type="caution">
    <text evidence="2">The sequence shown here is derived from an EMBL/GenBank/DDBJ whole genome shotgun (WGS) entry which is preliminary data.</text>
</comment>
<proteinExistence type="predicted"/>
<dbReference type="Proteomes" id="UP000176421">
    <property type="component" value="Unassembled WGS sequence"/>
</dbReference>
<dbReference type="AlphaFoldDB" id="A0A1G2I3Q2"/>
<evidence type="ECO:0000313" key="3">
    <source>
        <dbReference type="Proteomes" id="UP000176421"/>
    </source>
</evidence>
<keyword evidence="1" id="KW-1133">Transmembrane helix</keyword>
<reference evidence="2 3" key="1">
    <citation type="journal article" date="2016" name="Nat. Commun.">
        <title>Thousands of microbial genomes shed light on interconnected biogeochemical processes in an aquifer system.</title>
        <authorList>
            <person name="Anantharaman K."/>
            <person name="Brown C.T."/>
            <person name="Hug L.A."/>
            <person name="Sharon I."/>
            <person name="Castelle C.J."/>
            <person name="Probst A.J."/>
            <person name="Thomas B.C."/>
            <person name="Singh A."/>
            <person name="Wilkins M.J."/>
            <person name="Karaoz U."/>
            <person name="Brodie E.L."/>
            <person name="Williams K.H."/>
            <person name="Hubbard S.S."/>
            <person name="Banfield J.F."/>
        </authorList>
    </citation>
    <scope>NUCLEOTIDE SEQUENCE [LARGE SCALE GENOMIC DNA]</scope>
</reference>
<accession>A0A1G2I3Q2</accession>
<gene>
    <name evidence="2" type="ORF">A3D35_02755</name>
</gene>
<name>A0A1G2I3Q2_9BACT</name>